<feature type="domain" description="Glucose/Sorbosone dehydrogenase" evidence="3">
    <location>
        <begin position="82"/>
        <end position="403"/>
    </location>
</feature>
<dbReference type="InterPro" id="IPR012938">
    <property type="entry name" value="Glc/Sorbosone_DH"/>
</dbReference>
<dbReference type="EMBL" id="DRGL01000081">
    <property type="protein sequence ID" value="HEA23572.1"/>
    <property type="molecule type" value="Genomic_DNA"/>
</dbReference>
<dbReference type="Proteomes" id="UP000886191">
    <property type="component" value="Unassembled WGS sequence"/>
</dbReference>
<dbReference type="SUPFAM" id="SSF50952">
    <property type="entry name" value="Soluble quinoprotein glucose dehydrogenase"/>
    <property type="match status" value="1"/>
</dbReference>
<comment type="caution">
    <text evidence="4">The sequence shown here is derived from an EMBL/GenBank/DDBJ whole genome shotgun (WGS) entry which is preliminary data.</text>
</comment>
<dbReference type="PANTHER" id="PTHR19328">
    <property type="entry name" value="HEDGEHOG-INTERACTING PROTEIN"/>
    <property type="match status" value="1"/>
</dbReference>
<name>A0A831QVY2_9FLAO</name>
<accession>A0A831QVY2</accession>
<feature type="chain" id="PRO_5033023690" evidence="2">
    <location>
        <begin position="32"/>
        <end position="417"/>
    </location>
</feature>
<evidence type="ECO:0000259" key="3">
    <source>
        <dbReference type="Pfam" id="PF07995"/>
    </source>
</evidence>
<dbReference type="Gene3D" id="2.120.10.30">
    <property type="entry name" value="TolB, C-terminal domain"/>
    <property type="match status" value="1"/>
</dbReference>
<evidence type="ECO:0000256" key="2">
    <source>
        <dbReference type="SAM" id="SignalP"/>
    </source>
</evidence>
<reference evidence="4" key="1">
    <citation type="journal article" date="2020" name="mSystems">
        <title>Genome- and Community-Level Interaction Insights into Carbon Utilization and Element Cycling Functions of Hydrothermarchaeota in Hydrothermal Sediment.</title>
        <authorList>
            <person name="Zhou Z."/>
            <person name="Liu Y."/>
            <person name="Xu W."/>
            <person name="Pan J."/>
            <person name="Luo Z.H."/>
            <person name="Li M."/>
        </authorList>
    </citation>
    <scope>NUCLEOTIDE SEQUENCE [LARGE SCALE GENOMIC DNA]</scope>
    <source>
        <strain evidence="4">HyVt-345</strain>
    </source>
</reference>
<dbReference type="AlphaFoldDB" id="A0A831QVY2"/>
<keyword evidence="2" id="KW-0732">Signal</keyword>
<sequence length="417" mass="46269">MICVYNNKEFTMKYFRILILAAASFYLLSCADDGVADVEVPSEMEEPQDQDVEEEENDNDGQNDDEVMLSQVNAFPNLSFSQPLDLQSPNDDSNRIYIAEKQGTIKVFDNNPEASTTETFLDLGSISTDSEQGLLGFAFHPNFNSNGFFYIYYTPVSSVARVCRFRISESDSGLADPSSETLLLEIPQPETNHNGGQLAFGPDGYLYIAVGDGGGAGDTDGNAQNRTNLLGNILRIDVDNIQGDLNYSIPADNPFVDEPDLRSEIFAYGFRNPWRMSFDTQTDKLWVGDVGQNKIEEIDIIELGGNYGWNFYEGTECFSGDCNDSGLIDPIFEYQQSSGDRSITGGYVYRGTENPSIIGKYIYGDFVSGRIWALDEDGSTNRQLAETGLGIVSFGTDADQELYFCAFDGNIYKFEEN</sequence>
<dbReference type="Pfam" id="PF07995">
    <property type="entry name" value="GSDH"/>
    <property type="match status" value="1"/>
</dbReference>
<dbReference type="InterPro" id="IPR011042">
    <property type="entry name" value="6-blade_b-propeller_TolB-like"/>
</dbReference>
<evidence type="ECO:0000256" key="1">
    <source>
        <dbReference type="SAM" id="MobiDB-lite"/>
    </source>
</evidence>
<feature type="region of interest" description="Disordered" evidence="1">
    <location>
        <begin position="41"/>
        <end position="64"/>
    </location>
</feature>
<organism evidence="4">
    <name type="scientific">Pricia antarctica</name>
    <dbReference type="NCBI Taxonomy" id="641691"/>
    <lineage>
        <taxon>Bacteria</taxon>
        <taxon>Pseudomonadati</taxon>
        <taxon>Bacteroidota</taxon>
        <taxon>Flavobacteriia</taxon>
        <taxon>Flavobacteriales</taxon>
        <taxon>Flavobacteriaceae</taxon>
        <taxon>Pricia</taxon>
    </lineage>
</organism>
<gene>
    <name evidence="4" type="ORF">ENH87_22030</name>
</gene>
<evidence type="ECO:0000313" key="4">
    <source>
        <dbReference type="EMBL" id="HEA23572.1"/>
    </source>
</evidence>
<dbReference type="InterPro" id="IPR011041">
    <property type="entry name" value="Quinoprot_gluc/sorb_DH_b-prop"/>
</dbReference>
<protein>
    <submittedName>
        <fullName evidence="4">Glucose sorbosone dehydrogenase</fullName>
    </submittedName>
</protein>
<proteinExistence type="predicted"/>
<dbReference type="PANTHER" id="PTHR19328:SF75">
    <property type="entry name" value="ALDOSE SUGAR DEHYDROGENASE YLII"/>
    <property type="match status" value="1"/>
</dbReference>
<feature type="signal peptide" evidence="2">
    <location>
        <begin position="1"/>
        <end position="31"/>
    </location>
</feature>